<dbReference type="AlphaFoldDB" id="A0AA35CIC6"/>
<evidence type="ECO:0000256" key="8">
    <source>
        <dbReference type="ARBA" id="ARBA00048337"/>
    </source>
</evidence>
<evidence type="ECO:0000313" key="11">
    <source>
        <dbReference type="EMBL" id="BDG59655.1"/>
    </source>
</evidence>
<dbReference type="KEGG" id="cmic:caldi_07450"/>
<dbReference type="GO" id="GO:0009228">
    <property type="term" value="P:thiamine biosynthetic process"/>
    <property type="evidence" value="ECO:0007669"/>
    <property type="project" value="UniProtKB-KW"/>
</dbReference>
<evidence type="ECO:0000256" key="2">
    <source>
        <dbReference type="ARBA" id="ARBA00004948"/>
    </source>
</evidence>
<evidence type="ECO:0000256" key="6">
    <source>
        <dbReference type="ARBA" id="ARBA00013647"/>
    </source>
</evidence>
<comment type="subunit">
    <text evidence="4">Homotetramer.</text>
</comment>
<keyword evidence="12" id="KW-1185">Reference proteome</keyword>
<gene>
    <name evidence="11" type="ORF">caldi_07450</name>
</gene>
<evidence type="ECO:0000256" key="9">
    <source>
        <dbReference type="RuleBase" id="RU363093"/>
    </source>
</evidence>
<sequence length="222" mass="25777">MRFTDLLRQEAGPIWEAEKQHPFVRGIGDGSLPLDRFRFYLLQDYLFLIEFSRIFALGAARAGDLATMQHFASLLHETLHTEMALHKRYGERFGISPAQMEAAEPAPTTIAYTRYMLEAAWRGTTADLAAAVLPCQWGYAEIGRHLKETGDTSEANPYRDWILLYSSEEFKATGDWLREHLDRAATESGTGDRERWRALFLTGSRYEYLFWEMSWRQERWPV</sequence>
<dbReference type="Gene3D" id="1.20.910.10">
    <property type="entry name" value="Heme oxygenase-like"/>
    <property type="match status" value="1"/>
</dbReference>
<dbReference type="Pfam" id="PF03070">
    <property type="entry name" value="TENA_THI-4"/>
    <property type="match status" value="1"/>
</dbReference>
<comment type="catalytic activity">
    <reaction evidence="1 9">
        <text>4-amino-5-aminomethyl-2-methylpyrimidine + H2O = 4-amino-5-hydroxymethyl-2-methylpyrimidine + NH4(+)</text>
        <dbReference type="Rhea" id="RHEA:31799"/>
        <dbReference type="ChEBI" id="CHEBI:15377"/>
        <dbReference type="ChEBI" id="CHEBI:16892"/>
        <dbReference type="ChEBI" id="CHEBI:28938"/>
        <dbReference type="ChEBI" id="CHEBI:63416"/>
        <dbReference type="EC" id="3.5.99.2"/>
    </reaction>
</comment>
<accession>A0AA35CIC6</accession>
<comment type="similarity">
    <text evidence="3 9">Belongs to the TenA family.</text>
</comment>
<dbReference type="EC" id="3.5.99.2" evidence="5 9"/>
<dbReference type="PANTHER" id="PTHR43198:SF2">
    <property type="entry name" value="SI:CH1073-67J19.1-RELATED"/>
    <property type="match status" value="1"/>
</dbReference>
<dbReference type="EMBL" id="AP025628">
    <property type="protein sequence ID" value="BDG59655.1"/>
    <property type="molecule type" value="Genomic_DNA"/>
</dbReference>
<evidence type="ECO:0000256" key="5">
    <source>
        <dbReference type="ARBA" id="ARBA00012684"/>
    </source>
</evidence>
<comment type="function">
    <text evidence="9">Catalyzes an amino-pyrimidine hydrolysis reaction at the C5' of the pyrimidine moiety of thiamine compounds, a reaction that is part of a thiamine salvage pathway.</text>
</comment>
<evidence type="ECO:0000256" key="4">
    <source>
        <dbReference type="ARBA" id="ARBA00011881"/>
    </source>
</evidence>
<dbReference type="CDD" id="cd19366">
    <property type="entry name" value="TenA_C_BhTenA-like"/>
    <property type="match status" value="1"/>
</dbReference>
<name>A0AA35CIC6_9FIRM</name>
<feature type="domain" description="Thiaminase-2/PQQC" evidence="10">
    <location>
        <begin position="9"/>
        <end position="216"/>
    </location>
</feature>
<dbReference type="RefSeq" id="WP_264843764.1">
    <property type="nucleotide sequence ID" value="NZ_AP025628.1"/>
</dbReference>
<keyword evidence="9" id="KW-0378">Hydrolase</keyword>
<dbReference type="InterPro" id="IPR050967">
    <property type="entry name" value="Thiamine_Salvage_TenA"/>
</dbReference>
<proteinExistence type="inferred from homology"/>
<dbReference type="PANTHER" id="PTHR43198">
    <property type="entry name" value="BIFUNCTIONAL TH2 PROTEIN"/>
    <property type="match status" value="1"/>
</dbReference>
<comment type="pathway">
    <text evidence="2 9">Cofactor biosynthesis; thiamine diphosphate biosynthesis.</text>
</comment>
<keyword evidence="7 9" id="KW-0784">Thiamine biosynthesis</keyword>
<dbReference type="SUPFAM" id="SSF48613">
    <property type="entry name" value="Heme oxygenase-like"/>
    <property type="match status" value="1"/>
</dbReference>
<dbReference type="Proteomes" id="UP001163687">
    <property type="component" value="Chromosome"/>
</dbReference>
<protein>
    <recommendedName>
        <fullName evidence="6 9">Aminopyrimidine aminohydrolase</fullName>
        <ecNumber evidence="5 9">3.5.99.2</ecNumber>
    </recommendedName>
</protein>
<evidence type="ECO:0000256" key="1">
    <source>
        <dbReference type="ARBA" id="ARBA00001881"/>
    </source>
</evidence>
<evidence type="ECO:0000259" key="10">
    <source>
        <dbReference type="Pfam" id="PF03070"/>
    </source>
</evidence>
<comment type="catalytic activity">
    <reaction evidence="8 9">
        <text>thiamine + H2O = 5-(2-hydroxyethyl)-4-methylthiazole + 4-amino-5-hydroxymethyl-2-methylpyrimidine + H(+)</text>
        <dbReference type="Rhea" id="RHEA:17509"/>
        <dbReference type="ChEBI" id="CHEBI:15377"/>
        <dbReference type="ChEBI" id="CHEBI:15378"/>
        <dbReference type="ChEBI" id="CHEBI:16892"/>
        <dbReference type="ChEBI" id="CHEBI:17957"/>
        <dbReference type="ChEBI" id="CHEBI:18385"/>
        <dbReference type="EC" id="3.5.99.2"/>
    </reaction>
</comment>
<reference evidence="11" key="1">
    <citation type="submission" date="2022-03" db="EMBL/GenBank/DDBJ databases">
        <title>Complete genome sequence of Caldinitratiruptor microaerophilus.</title>
        <authorList>
            <person name="Mukaiyama R."/>
            <person name="Nishiyama T."/>
            <person name="Ueda K."/>
        </authorList>
    </citation>
    <scope>NUCLEOTIDE SEQUENCE</scope>
    <source>
        <strain evidence="11">JCM 16183</strain>
    </source>
</reference>
<dbReference type="InterPro" id="IPR004305">
    <property type="entry name" value="Thiaminase-2/PQQC"/>
</dbReference>
<dbReference type="InterPro" id="IPR027574">
    <property type="entry name" value="Thiaminase_II"/>
</dbReference>
<evidence type="ECO:0000256" key="7">
    <source>
        <dbReference type="ARBA" id="ARBA00022977"/>
    </source>
</evidence>
<dbReference type="InterPro" id="IPR016084">
    <property type="entry name" value="Haem_Oase-like_multi-hlx"/>
</dbReference>
<evidence type="ECO:0000256" key="3">
    <source>
        <dbReference type="ARBA" id="ARBA00010264"/>
    </source>
</evidence>
<dbReference type="GO" id="GO:0050334">
    <property type="term" value="F:thiaminase activity"/>
    <property type="evidence" value="ECO:0007669"/>
    <property type="project" value="UniProtKB-EC"/>
</dbReference>
<organism evidence="11 12">
    <name type="scientific">Caldinitratiruptor microaerophilus</name>
    <dbReference type="NCBI Taxonomy" id="671077"/>
    <lineage>
        <taxon>Bacteria</taxon>
        <taxon>Bacillati</taxon>
        <taxon>Bacillota</taxon>
        <taxon>Clostridia</taxon>
        <taxon>Eubacteriales</taxon>
        <taxon>Symbiobacteriaceae</taxon>
        <taxon>Caldinitratiruptor</taxon>
    </lineage>
</organism>
<evidence type="ECO:0000313" key="12">
    <source>
        <dbReference type="Proteomes" id="UP001163687"/>
    </source>
</evidence>
<dbReference type="NCBIfam" id="TIGR04306">
    <property type="entry name" value="salvage_TenA"/>
    <property type="match status" value="1"/>
</dbReference>
<dbReference type="GO" id="GO:0005829">
    <property type="term" value="C:cytosol"/>
    <property type="evidence" value="ECO:0007669"/>
    <property type="project" value="TreeGrafter"/>
</dbReference>